<evidence type="ECO:0000313" key="3">
    <source>
        <dbReference type="Proteomes" id="UP001221898"/>
    </source>
</evidence>
<comment type="caution">
    <text evidence="2">The sequence shown here is derived from an EMBL/GenBank/DDBJ whole genome shotgun (WGS) entry which is preliminary data.</text>
</comment>
<dbReference type="AlphaFoldDB" id="A0AAD7RPT3"/>
<evidence type="ECO:0000313" key="2">
    <source>
        <dbReference type="EMBL" id="KAJ8386766.1"/>
    </source>
</evidence>
<dbReference type="EMBL" id="JAINUG010000223">
    <property type="protein sequence ID" value="KAJ8386766.1"/>
    <property type="molecule type" value="Genomic_DNA"/>
</dbReference>
<feature type="region of interest" description="Disordered" evidence="1">
    <location>
        <begin position="35"/>
        <end position="58"/>
    </location>
</feature>
<protein>
    <submittedName>
        <fullName evidence="2">Uncharacterized protein</fullName>
    </submittedName>
</protein>
<organism evidence="2 3">
    <name type="scientific">Aldrovandia affinis</name>
    <dbReference type="NCBI Taxonomy" id="143900"/>
    <lineage>
        <taxon>Eukaryota</taxon>
        <taxon>Metazoa</taxon>
        <taxon>Chordata</taxon>
        <taxon>Craniata</taxon>
        <taxon>Vertebrata</taxon>
        <taxon>Euteleostomi</taxon>
        <taxon>Actinopterygii</taxon>
        <taxon>Neopterygii</taxon>
        <taxon>Teleostei</taxon>
        <taxon>Notacanthiformes</taxon>
        <taxon>Halosauridae</taxon>
        <taxon>Aldrovandia</taxon>
    </lineage>
</organism>
<dbReference type="Proteomes" id="UP001221898">
    <property type="component" value="Unassembled WGS sequence"/>
</dbReference>
<name>A0AAD7RPT3_9TELE</name>
<proteinExistence type="predicted"/>
<gene>
    <name evidence="2" type="ORF">AAFF_G00167150</name>
</gene>
<reference evidence="2" key="1">
    <citation type="journal article" date="2023" name="Science">
        <title>Genome structures resolve the early diversification of teleost fishes.</title>
        <authorList>
            <person name="Parey E."/>
            <person name="Louis A."/>
            <person name="Montfort J."/>
            <person name="Bouchez O."/>
            <person name="Roques C."/>
            <person name="Iampietro C."/>
            <person name="Lluch J."/>
            <person name="Castinel A."/>
            <person name="Donnadieu C."/>
            <person name="Desvignes T."/>
            <person name="Floi Bucao C."/>
            <person name="Jouanno E."/>
            <person name="Wen M."/>
            <person name="Mejri S."/>
            <person name="Dirks R."/>
            <person name="Jansen H."/>
            <person name="Henkel C."/>
            <person name="Chen W.J."/>
            <person name="Zahm M."/>
            <person name="Cabau C."/>
            <person name="Klopp C."/>
            <person name="Thompson A.W."/>
            <person name="Robinson-Rechavi M."/>
            <person name="Braasch I."/>
            <person name="Lecointre G."/>
            <person name="Bobe J."/>
            <person name="Postlethwait J.H."/>
            <person name="Berthelot C."/>
            <person name="Roest Crollius H."/>
            <person name="Guiguen Y."/>
        </authorList>
    </citation>
    <scope>NUCLEOTIDE SEQUENCE</scope>
    <source>
        <strain evidence="2">NC1722</strain>
    </source>
</reference>
<keyword evidence="3" id="KW-1185">Reference proteome</keyword>
<sequence length="107" mass="12115">MSASVRLQPEFGIFPASGLLRKIGKGDPWGSLLCRNHSDSQRRSTRGAWGEVTNRRTRSMVEVTNQKRRNAVCEPNQNVGEESITGGVLQIIQWRHWQKAHITQSCE</sequence>
<evidence type="ECO:0000256" key="1">
    <source>
        <dbReference type="SAM" id="MobiDB-lite"/>
    </source>
</evidence>
<accession>A0AAD7RPT3</accession>